<feature type="transmembrane region" description="Helical" evidence="7">
    <location>
        <begin position="130"/>
        <end position="148"/>
    </location>
</feature>
<evidence type="ECO:0000256" key="3">
    <source>
        <dbReference type="ARBA" id="ARBA00022692"/>
    </source>
</evidence>
<keyword evidence="2" id="KW-1003">Cell membrane</keyword>
<proteinExistence type="predicted"/>
<keyword evidence="4" id="KW-0378">Hydrolase</keyword>
<feature type="transmembrane region" description="Helical" evidence="7">
    <location>
        <begin position="64"/>
        <end position="86"/>
    </location>
</feature>
<comment type="caution">
    <text evidence="9">The sequence shown here is derived from an EMBL/GenBank/DDBJ whole genome shotgun (WGS) entry which is preliminary data.</text>
</comment>
<evidence type="ECO:0000256" key="1">
    <source>
        <dbReference type="ARBA" id="ARBA00004651"/>
    </source>
</evidence>
<accession>A0A1F5YZY3</accession>
<feature type="domain" description="Phosphatidic acid phosphatase type 2/haloperoxidase" evidence="8">
    <location>
        <begin position="60"/>
        <end position="171"/>
    </location>
</feature>
<evidence type="ECO:0000256" key="4">
    <source>
        <dbReference type="ARBA" id="ARBA00022801"/>
    </source>
</evidence>
<feature type="transmembrane region" description="Helical" evidence="7">
    <location>
        <begin position="27"/>
        <end position="52"/>
    </location>
</feature>
<evidence type="ECO:0000256" key="2">
    <source>
        <dbReference type="ARBA" id="ARBA00022475"/>
    </source>
</evidence>
<keyword evidence="6 7" id="KW-0472">Membrane</keyword>
<dbReference type="EMBL" id="MFJF01000027">
    <property type="protein sequence ID" value="OGG05685.1"/>
    <property type="molecule type" value="Genomic_DNA"/>
</dbReference>
<sequence length="173" mass="19760">MIDLLITIDRRTLFFVNHLPHTAVSDAFFLFFSVAGYYGLIWFLLAVLLFLFDGLNNNREIKALILTVLFEIIIVEFALKNLFLRIRPESVFSQQLIRLLAESKDYSFPSGHATIAFAGAYILTRQRPKLKVFFYLLATLVALSRVYLGKHYPSDVFAGAITGLIIGFLTFRI</sequence>
<dbReference type="Proteomes" id="UP000177354">
    <property type="component" value="Unassembled WGS sequence"/>
</dbReference>
<dbReference type="SUPFAM" id="SSF48317">
    <property type="entry name" value="Acid phosphatase/Vanadium-dependent haloperoxidase"/>
    <property type="match status" value="1"/>
</dbReference>
<keyword evidence="3 7" id="KW-0812">Transmembrane</keyword>
<evidence type="ECO:0000256" key="6">
    <source>
        <dbReference type="ARBA" id="ARBA00023136"/>
    </source>
</evidence>
<gene>
    <name evidence="9" type="ORF">A2777_00405</name>
</gene>
<protein>
    <recommendedName>
        <fullName evidence="8">Phosphatidic acid phosphatase type 2/haloperoxidase domain-containing protein</fullName>
    </recommendedName>
</protein>
<evidence type="ECO:0000313" key="9">
    <source>
        <dbReference type="EMBL" id="OGG05685.1"/>
    </source>
</evidence>
<feature type="transmembrane region" description="Helical" evidence="7">
    <location>
        <begin position="106"/>
        <end position="123"/>
    </location>
</feature>
<dbReference type="Gene3D" id="1.20.144.10">
    <property type="entry name" value="Phosphatidic acid phosphatase type 2/haloperoxidase"/>
    <property type="match status" value="1"/>
</dbReference>
<name>A0A1F5YZY3_9BACT</name>
<organism evidence="9 10">
    <name type="scientific">Candidatus Gottesmanbacteria bacterium RIFCSPHIGHO2_01_FULL_40_15</name>
    <dbReference type="NCBI Taxonomy" id="1798376"/>
    <lineage>
        <taxon>Bacteria</taxon>
        <taxon>Candidatus Gottesmaniibacteriota</taxon>
    </lineage>
</organism>
<feature type="non-terminal residue" evidence="9">
    <location>
        <position position="173"/>
    </location>
</feature>
<evidence type="ECO:0000256" key="5">
    <source>
        <dbReference type="ARBA" id="ARBA00022989"/>
    </source>
</evidence>
<dbReference type="InterPro" id="IPR036938">
    <property type="entry name" value="PAP2/HPO_sf"/>
</dbReference>
<feature type="transmembrane region" description="Helical" evidence="7">
    <location>
        <begin position="154"/>
        <end position="171"/>
    </location>
</feature>
<reference evidence="9 10" key="1">
    <citation type="journal article" date="2016" name="Nat. Commun.">
        <title>Thousands of microbial genomes shed light on interconnected biogeochemical processes in an aquifer system.</title>
        <authorList>
            <person name="Anantharaman K."/>
            <person name="Brown C.T."/>
            <person name="Hug L.A."/>
            <person name="Sharon I."/>
            <person name="Castelle C.J."/>
            <person name="Probst A.J."/>
            <person name="Thomas B.C."/>
            <person name="Singh A."/>
            <person name="Wilkins M.J."/>
            <person name="Karaoz U."/>
            <person name="Brodie E.L."/>
            <person name="Williams K.H."/>
            <person name="Hubbard S.S."/>
            <person name="Banfield J.F."/>
        </authorList>
    </citation>
    <scope>NUCLEOTIDE SEQUENCE [LARGE SCALE GENOMIC DNA]</scope>
</reference>
<dbReference type="SMART" id="SM00014">
    <property type="entry name" value="acidPPc"/>
    <property type="match status" value="1"/>
</dbReference>
<evidence type="ECO:0000313" key="10">
    <source>
        <dbReference type="Proteomes" id="UP000177354"/>
    </source>
</evidence>
<evidence type="ECO:0000259" key="8">
    <source>
        <dbReference type="SMART" id="SM00014"/>
    </source>
</evidence>
<dbReference type="GO" id="GO:0005886">
    <property type="term" value="C:plasma membrane"/>
    <property type="evidence" value="ECO:0007669"/>
    <property type="project" value="UniProtKB-SubCell"/>
</dbReference>
<evidence type="ECO:0000256" key="7">
    <source>
        <dbReference type="SAM" id="Phobius"/>
    </source>
</evidence>
<dbReference type="Pfam" id="PF01569">
    <property type="entry name" value="PAP2"/>
    <property type="match status" value="1"/>
</dbReference>
<dbReference type="InterPro" id="IPR000326">
    <property type="entry name" value="PAP2/HPO"/>
</dbReference>
<dbReference type="AlphaFoldDB" id="A0A1F5YZY3"/>
<comment type="subcellular location">
    <subcellularLocation>
        <location evidence="1">Cell membrane</location>
        <topology evidence="1">Multi-pass membrane protein</topology>
    </subcellularLocation>
</comment>
<keyword evidence="5 7" id="KW-1133">Transmembrane helix</keyword>
<dbReference type="PANTHER" id="PTHR14969">
    <property type="entry name" value="SPHINGOSINE-1-PHOSPHATE PHOSPHOHYDROLASE"/>
    <property type="match status" value="1"/>
</dbReference>
<dbReference type="GO" id="GO:0016787">
    <property type="term" value="F:hydrolase activity"/>
    <property type="evidence" value="ECO:0007669"/>
    <property type="project" value="UniProtKB-KW"/>
</dbReference>
<dbReference type="PANTHER" id="PTHR14969:SF62">
    <property type="entry name" value="DECAPRENYLPHOSPHORYL-5-PHOSPHORIBOSE PHOSPHATASE RV3807C-RELATED"/>
    <property type="match status" value="1"/>
</dbReference>